<dbReference type="PROSITE" id="PS51257">
    <property type="entry name" value="PROKAR_LIPOPROTEIN"/>
    <property type="match status" value="1"/>
</dbReference>
<sequence>MSGAMRSVMVVCLLGTLYGCTSMSESGYSSRMLPVTTPGAVGYGFIPQACLADDTPGSEARLPPGCANELNLAAMTVNKEDLHRGQEMGPAMVAPAVIAVERYLGVRSDEEQVRQDELKRESRTAD</sequence>
<organism evidence="1 2">
    <name type="scientific">Advenella mimigardefordensis (strain DSM 17166 / LMG 22922 / DPN7)</name>
    <dbReference type="NCBI Taxonomy" id="1247726"/>
    <lineage>
        <taxon>Bacteria</taxon>
        <taxon>Pseudomonadati</taxon>
        <taxon>Pseudomonadota</taxon>
        <taxon>Betaproteobacteria</taxon>
        <taxon>Burkholderiales</taxon>
        <taxon>Alcaligenaceae</taxon>
    </lineage>
</organism>
<dbReference type="KEGG" id="amim:MIM_c00830"/>
<dbReference type="PATRIC" id="fig|1247726.3.peg.92"/>
<dbReference type="HOGENOM" id="CLU_148045_0_0_4"/>
<dbReference type="STRING" id="1247726.MIM_c00830"/>
<dbReference type="EMBL" id="CP003915">
    <property type="protein sequence ID" value="AHG62186.1"/>
    <property type="molecule type" value="Genomic_DNA"/>
</dbReference>
<gene>
    <name evidence="1" type="ORF">MIM_c00830</name>
</gene>
<accession>W0P630</accession>
<reference evidence="1 2" key="1">
    <citation type="journal article" date="2014" name="Microbiology">
        <title>Unravelling the complete genome sequence of Advenella mimigardefordensis strain DPN7T and novel insights in the catabolism of the xenobiotic polythioester precursor 3,3'-dithiodipropionate.</title>
        <authorList>
            <person name="Wubbeler J.H."/>
            <person name="Hiessl S."/>
            <person name="Schuldes J."/>
            <person name="Thurmer A."/>
            <person name="Daniel R."/>
            <person name="Steinbuchel A."/>
        </authorList>
    </citation>
    <scope>NUCLEOTIDE SEQUENCE [LARGE SCALE GENOMIC DNA]</scope>
    <source>
        <strain evidence="2">DSM 17166 / LMG 22922 / DPN7</strain>
    </source>
</reference>
<dbReference type="Proteomes" id="UP000019095">
    <property type="component" value="Chromosome"/>
</dbReference>
<dbReference type="AlphaFoldDB" id="W0P630"/>
<proteinExistence type="predicted"/>
<keyword evidence="2" id="KW-1185">Reference proteome</keyword>
<evidence type="ECO:0000313" key="2">
    <source>
        <dbReference type="Proteomes" id="UP000019095"/>
    </source>
</evidence>
<name>W0P630_ADVMD</name>
<protein>
    <recommendedName>
        <fullName evidence="3">Lipoprotein</fullName>
    </recommendedName>
</protein>
<evidence type="ECO:0008006" key="3">
    <source>
        <dbReference type="Google" id="ProtNLM"/>
    </source>
</evidence>
<evidence type="ECO:0000313" key="1">
    <source>
        <dbReference type="EMBL" id="AHG62186.1"/>
    </source>
</evidence>